<dbReference type="RefSeq" id="WP_166271979.1">
    <property type="nucleotide sequence ID" value="NZ_JAAFGS010000001.1"/>
</dbReference>
<evidence type="ECO:0000313" key="2">
    <source>
        <dbReference type="Proteomes" id="UP000800303"/>
    </source>
</evidence>
<proteinExistence type="predicted"/>
<dbReference type="InterPro" id="IPR023815">
    <property type="entry name" value="CRISPR-assoc_Csx19"/>
</dbReference>
<comment type="caution">
    <text evidence="1">The sequence shown here is derived from an EMBL/GenBank/DDBJ whole genome shotgun (WGS) entry which is preliminary data.</text>
</comment>
<evidence type="ECO:0000313" key="1">
    <source>
        <dbReference type="EMBL" id="NGZ74060.1"/>
    </source>
</evidence>
<dbReference type="Proteomes" id="UP000800303">
    <property type="component" value="Unassembled WGS sequence"/>
</dbReference>
<accession>A0ABX0F0J5</accession>
<organism evidence="1 2">
    <name type="scientific">Saccharibacillus alkalitolerans</name>
    <dbReference type="NCBI Taxonomy" id="2705290"/>
    <lineage>
        <taxon>Bacteria</taxon>
        <taxon>Bacillati</taxon>
        <taxon>Bacillota</taxon>
        <taxon>Bacilli</taxon>
        <taxon>Bacillales</taxon>
        <taxon>Paenibacillaceae</taxon>
        <taxon>Saccharibacillus</taxon>
    </lineage>
</organism>
<dbReference type="EMBL" id="JAAFGS010000001">
    <property type="protein sequence ID" value="NGZ74060.1"/>
    <property type="molecule type" value="Genomic_DNA"/>
</dbReference>
<sequence>MSDLNILEISCRFDYQAVSEAELLSMLVAWTEQSAGEEKWVYAMFVNEVVIGAWRNGKLLLGHTRPCRVQALDQDQVRYLQEIRVFNRRQELRAIRMENRFSIRVLEDEGSDSVSGQPKFSCLSETHKLWGHSKGRQTSDKESDWTLLSSERGTQLYFPDSLPKGAEKGLIVRNYIEFEDQKRIGMDEVWKPRSGYRFVDERMVGFVDWSSQEGERVERSL</sequence>
<evidence type="ECO:0008006" key="3">
    <source>
        <dbReference type="Google" id="ProtNLM"/>
    </source>
</evidence>
<protein>
    <recommendedName>
        <fullName evidence="3">CRISPR-associated protein</fullName>
    </recommendedName>
</protein>
<gene>
    <name evidence="1" type="ORF">GYN08_01945</name>
</gene>
<reference evidence="1 2" key="1">
    <citation type="submission" date="2020-01" db="EMBL/GenBank/DDBJ databases">
        <title>Polyphasic characterisation and genomic insights into a novel alkali tolerant bacterium VR-M41.</title>
        <authorList>
            <person name="Vemuluri V.R."/>
        </authorList>
    </citation>
    <scope>NUCLEOTIDE SEQUENCE [LARGE SCALE GENOMIC DNA]</scope>
    <source>
        <strain evidence="1 2">VR-M41</strain>
    </source>
</reference>
<name>A0ABX0F0J5_9BACL</name>
<dbReference type="NCBIfam" id="TIGR03984">
    <property type="entry name" value="CRISPR-associated protein Csx19"/>
    <property type="match status" value="1"/>
</dbReference>
<keyword evidence="2" id="KW-1185">Reference proteome</keyword>